<feature type="domain" description="Fe2OG dioxygenase" evidence="6">
    <location>
        <begin position="178"/>
        <end position="288"/>
    </location>
</feature>
<evidence type="ECO:0000256" key="3">
    <source>
        <dbReference type="ARBA" id="ARBA00023002"/>
    </source>
</evidence>
<dbReference type="PANTHER" id="PTHR10209:SF881">
    <property type="entry name" value="FI07970P-RELATED"/>
    <property type="match status" value="1"/>
</dbReference>
<dbReference type="Pfam" id="PF14226">
    <property type="entry name" value="DIOX_N"/>
    <property type="match status" value="1"/>
</dbReference>
<sequence>MPHATANFESLPIIDIRGLFSADLADRQAVAEQLGHAARHVGFFYVKGHGIPAEKIAGLRRAAEQLFAQAFDWKMGYHIGKGRGHKGFVPEGEEIYGTGKPDHKEAFDIGFEAADDHPFVQAGQPLIGGNKWPDLPGFHEAVAAYYESIFALGRKLMGGFALALGQPEDAFEPYVSCPPSKLRLIHYPVDPSAEDTPGIGAHTDYECFTLLLADQAGLEVLNDQGRWVDAPPLTIDGEELYVINVGDMLEVMTAGAFVATTHRVRKVKTERYSFPLFFACDYATRIEPLPAFDPDGSKAAQYADIAIGEHMWSMALQTYRYLRAKVASGELQLPAHARSTTSFGQFKTLAAPAAEQADAPAA</sequence>
<evidence type="ECO:0000256" key="2">
    <source>
        <dbReference type="ARBA" id="ARBA00022723"/>
    </source>
</evidence>
<keyword evidence="8" id="KW-1185">Reference proteome</keyword>
<dbReference type="EMBL" id="BSPB01000016">
    <property type="protein sequence ID" value="GLS14843.1"/>
    <property type="molecule type" value="Genomic_DNA"/>
</dbReference>
<name>A0ABQ6C5F7_9BURK</name>
<comment type="caution">
    <text evidence="7">The sequence shown here is derived from an EMBL/GenBank/DDBJ whole genome shotgun (WGS) entry which is preliminary data.</text>
</comment>
<evidence type="ECO:0000256" key="1">
    <source>
        <dbReference type="ARBA" id="ARBA00008056"/>
    </source>
</evidence>
<dbReference type="PROSITE" id="PS51471">
    <property type="entry name" value="FE2OG_OXY"/>
    <property type="match status" value="1"/>
</dbReference>
<keyword evidence="3 5" id="KW-0560">Oxidoreductase</keyword>
<organism evidence="7 8">
    <name type="scientific">Hydrogenophaga electricum</name>
    <dbReference type="NCBI Taxonomy" id="1230953"/>
    <lineage>
        <taxon>Bacteria</taxon>
        <taxon>Pseudomonadati</taxon>
        <taxon>Pseudomonadota</taxon>
        <taxon>Betaproteobacteria</taxon>
        <taxon>Burkholderiales</taxon>
        <taxon>Comamonadaceae</taxon>
        <taxon>Hydrogenophaga</taxon>
    </lineage>
</organism>
<dbReference type="Gene3D" id="2.60.120.330">
    <property type="entry name" value="B-lactam Antibiotic, Isopenicillin N Synthase, Chain"/>
    <property type="match status" value="1"/>
</dbReference>
<accession>A0ABQ6C5F7</accession>
<dbReference type="PRINTS" id="PR00682">
    <property type="entry name" value="IPNSYNTHASE"/>
</dbReference>
<dbReference type="SUPFAM" id="SSF51197">
    <property type="entry name" value="Clavaminate synthase-like"/>
    <property type="match status" value="1"/>
</dbReference>
<dbReference type="InterPro" id="IPR005123">
    <property type="entry name" value="Oxoglu/Fe-dep_dioxygenase_dom"/>
</dbReference>
<dbReference type="PANTHER" id="PTHR10209">
    <property type="entry name" value="OXIDOREDUCTASE, 2OG-FE II OXYGENASE FAMILY PROTEIN"/>
    <property type="match status" value="1"/>
</dbReference>
<protein>
    <submittedName>
        <fullName evidence="7">Oxidoreductase</fullName>
    </submittedName>
</protein>
<dbReference type="RefSeq" id="WP_284307900.1">
    <property type="nucleotide sequence ID" value="NZ_BSPB01000016.1"/>
</dbReference>
<comment type="similarity">
    <text evidence="1 5">Belongs to the iron/ascorbate-dependent oxidoreductase family.</text>
</comment>
<evidence type="ECO:0000313" key="7">
    <source>
        <dbReference type="EMBL" id="GLS14843.1"/>
    </source>
</evidence>
<keyword evidence="4 5" id="KW-0408">Iron</keyword>
<proteinExistence type="inferred from homology"/>
<dbReference type="InterPro" id="IPR027443">
    <property type="entry name" value="IPNS-like_sf"/>
</dbReference>
<dbReference type="InterPro" id="IPR026992">
    <property type="entry name" value="DIOX_N"/>
</dbReference>
<evidence type="ECO:0000256" key="5">
    <source>
        <dbReference type="RuleBase" id="RU003682"/>
    </source>
</evidence>
<evidence type="ECO:0000259" key="6">
    <source>
        <dbReference type="PROSITE" id="PS51471"/>
    </source>
</evidence>
<gene>
    <name evidence="7" type="ORF">GCM10007935_22760</name>
</gene>
<evidence type="ECO:0000313" key="8">
    <source>
        <dbReference type="Proteomes" id="UP001156903"/>
    </source>
</evidence>
<evidence type="ECO:0000256" key="4">
    <source>
        <dbReference type="ARBA" id="ARBA00023004"/>
    </source>
</evidence>
<reference evidence="8" key="1">
    <citation type="journal article" date="2019" name="Int. J. Syst. Evol. Microbiol.">
        <title>The Global Catalogue of Microorganisms (GCM) 10K type strain sequencing project: providing services to taxonomists for standard genome sequencing and annotation.</title>
        <authorList>
            <consortium name="The Broad Institute Genomics Platform"/>
            <consortium name="The Broad Institute Genome Sequencing Center for Infectious Disease"/>
            <person name="Wu L."/>
            <person name="Ma J."/>
        </authorList>
    </citation>
    <scope>NUCLEOTIDE SEQUENCE [LARGE SCALE GENOMIC DNA]</scope>
    <source>
        <strain evidence="8">NBRC 109341</strain>
    </source>
</reference>
<keyword evidence="2 5" id="KW-0479">Metal-binding</keyword>
<dbReference type="InterPro" id="IPR044861">
    <property type="entry name" value="IPNS-like_FE2OG_OXY"/>
</dbReference>
<dbReference type="Pfam" id="PF03171">
    <property type="entry name" value="2OG-FeII_Oxy"/>
    <property type="match status" value="1"/>
</dbReference>
<dbReference type="Proteomes" id="UP001156903">
    <property type="component" value="Unassembled WGS sequence"/>
</dbReference>